<dbReference type="EMBL" id="UINC01007452">
    <property type="protein sequence ID" value="SVA33405.1"/>
    <property type="molecule type" value="Genomic_DNA"/>
</dbReference>
<protein>
    <submittedName>
        <fullName evidence="1">Uncharacterized protein</fullName>
    </submittedName>
</protein>
<sequence length="68" mass="7173">VPVAIAMLVVVATAEDTEAQFGRSSEGRYQIASGGERTAWKIDTENGNVWMCGIASGGNACVRVQDLD</sequence>
<gene>
    <name evidence="1" type="ORF">METZ01_LOCUS86259</name>
</gene>
<accession>A0A381UZ80</accession>
<name>A0A381UZ80_9ZZZZ</name>
<evidence type="ECO:0000313" key="1">
    <source>
        <dbReference type="EMBL" id="SVA33405.1"/>
    </source>
</evidence>
<proteinExistence type="predicted"/>
<feature type="non-terminal residue" evidence="1">
    <location>
        <position position="1"/>
    </location>
</feature>
<dbReference type="AlphaFoldDB" id="A0A381UZ80"/>
<reference evidence="1" key="1">
    <citation type="submission" date="2018-05" db="EMBL/GenBank/DDBJ databases">
        <authorList>
            <person name="Lanie J.A."/>
            <person name="Ng W.-L."/>
            <person name="Kazmierczak K.M."/>
            <person name="Andrzejewski T.M."/>
            <person name="Davidsen T.M."/>
            <person name="Wayne K.J."/>
            <person name="Tettelin H."/>
            <person name="Glass J.I."/>
            <person name="Rusch D."/>
            <person name="Podicherti R."/>
            <person name="Tsui H.-C.T."/>
            <person name="Winkler M.E."/>
        </authorList>
    </citation>
    <scope>NUCLEOTIDE SEQUENCE</scope>
</reference>
<organism evidence="1">
    <name type="scientific">marine metagenome</name>
    <dbReference type="NCBI Taxonomy" id="408172"/>
    <lineage>
        <taxon>unclassified sequences</taxon>
        <taxon>metagenomes</taxon>
        <taxon>ecological metagenomes</taxon>
    </lineage>
</organism>